<comment type="caution">
    <text evidence="5">The sequence shown here is derived from an EMBL/GenBank/DDBJ whole genome shotgun (WGS) entry which is preliminary data.</text>
</comment>
<dbReference type="PANTHER" id="PTHR22977">
    <property type="entry name" value="COX ASSEMBLY MITOCHONDRIAL PROTEIN"/>
    <property type="match status" value="1"/>
</dbReference>
<evidence type="ECO:0000313" key="6">
    <source>
        <dbReference type="Proteomes" id="UP001642540"/>
    </source>
</evidence>
<comment type="subcellular location">
    <subcellularLocation>
        <location evidence="3">Mitochondrion</location>
    </subcellularLocation>
</comment>
<protein>
    <recommendedName>
        <fullName evidence="3">COX assembly mitochondrial protein</fullName>
    </recommendedName>
</protein>
<dbReference type="Proteomes" id="UP001642540">
    <property type="component" value="Unassembled WGS sequence"/>
</dbReference>
<feature type="compositionally biased region" description="Polar residues" evidence="4">
    <location>
        <begin position="1"/>
        <end position="11"/>
    </location>
</feature>
<dbReference type="Pfam" id="PF08583">
    <property type="entry name" value="Cmc1"/>
    <property type="match status" value="1"/>
</dbReference>
<dbReference type="InterPro" id="IPR013892">
    <property type="entry name" value="Cyt_c_biogenesis_Cmc1-like"/>
</dbReference>
<name>A0ABP1PUJ6_9HEXA</name>
<sequence length="134" mass="15592">MAYQEGISSHQELPKPKLGREPTGNPKNPYGVGDPDDLTLRKVEKEILIPMKMRDKAKVEKCSEEVQAFTECCKISSIAMVIYCRNENTTMKSCLTKWYNDEGFKQQCTDEYLKERSEYRRTGIKHKDMKKYLA</sequence>
<evidence type="ECO:0000256" key="1">
    <source>
        <dbReference type="ARBA" id="ARBA00007347"/>
    </source>
</evidence>
<proteinExistence type="inferred from homology"/>
<dbReference type="PANTHER" id="PTHR22977:SF5">
    <property type="entry name" value="COX ASSEMBLY MITOCHONDRIAL PROTEIN HOMOLOG"/>
    <property type="match status" value="1"/>
</dbReference>
<accession>A0ABP1PUJ6</accession>
<comment type="similarity">
    <text evidence="1 3">Belongs to the CMC family.</text>
</comment>
<evidence type="ECO:0000313" key="5">
    <source>
        <dbReference type="EMBL" id="CAL8073502.1"/>
    </source>
</evidence>
<dbReference type="EMBL" id="CAXLJM020000007">
    <property type="protein sequence ID" value="CAL8073502.1"/>
    <property type="molecule type" value="Genomic_DNA"/>
</dbReference>
<keyword evidence="2" id="KW-1015">Disulfide bond</keyword>
<keyword evidence="6" id="KW-1185">Reference proteome</keyword>
<evidence type="ECO:0000256" key="4">
    <source>
        <dbReference type="SAM" id="MobiDB-lite"/>
    </source>
</evidence>
<keyword evidence="3" id="KW-0496">Mitochondrion</keyword>
<evidence type="ECO:0000256" key="2">
    <source>
        <dbReference type="ARBA" id="ARBA00023157"/>
    </source>
</evidence>
<gene>
    <name evidence="5" type="ORF">ODALV1_LOCUS2631</name>
</gene>
<evidence type="ECO:0000256" key="3">
    <source>
        <dbReference type="RuleBase" id="RU364104"/>
    </source>
</evidence>
<reference evidence="5 6" key="1">
    <citation type="submission" date="2024-08" db="EMBL/GenBank/DDBJ databases">
        <authorList>
            <person name="Cucini C."/>
            <person name="Frati F."/>
        </authorList>
    </citation>
    <scope>NUCLEOTIDE SEQUENCE [LARGE SCALE GENOMIC DNA]</scope>
</reference>
<feature type="region of interest" description="Disordered" evidence="4">
    <location>
        <begin position="1"/>
        <end position="36"/>
    </location>
</feature>
<organism evidence="5 6">
    <name type="scientific">Orchesella dallaii</name>
    <dbReference type="NCBI Taxonomy" id="48710"/>
    <lineage>
        <taxon>Eukaryota</taxon>
        <taxon>Metazoa</taxon>
        <taxon>Ecdysozoa</taxon>
        <taxon>Arthropoda</taxon>
        <taxon>Hexapoda</taxon>
        <taxon>Collembola</taxon>
        <taxon>Entomobryomorpha</taxon>
        <taxon>Entomobryoidea</taxon>
        <taxon>Orchesellidae</taxon>
        <taxon>Orchesellinae</taxon>
        <taxon>Orchesella</taxon>
    </lineage>
</organism>